<evidence type="ECO:0000313" key="3">
    <source>
        <dbReference type="Proteomes" id="UP000608154"/>
    </source>
</evidence>
<organism evidence="2 3">
    <name type="scientific">Novosphingobium endophyticum</name>
    <dbReference type="NCBI Taxonomy" id="1955250"/>
    <lineage>
        <taxon>Bacteria</taxon>
        <taxon>Pseudomonadati</taxon>
        <taxon>Pseudomonadota</taxon>
        <taxon>Alphaproteobacteria</taxon>
        <taxon>Sphingomonadales</taxon>
        <taxon>Sphingomonadaceae</taxon>
        <taxon>Novosphingobium</taxon>
    </lineage>
</organism>
<reference evidence="2" key="1">
    <citation type="journal article" date="2014" name="Int. J. Syst. Evol. Microbiol.">
        <title>Complete genome sequence of Corynebacterium casei LMG S-19264T (=DSM 44701T), isolated from a smear-ripened cheese.</title>
        <authorList>
            <consortium name="US DOE Joint Genome Institute (JGI-PGF)"/>
            <person name="Walter F."/>
            <person name="Albersmeier A."/>
            <person name="Kalinowski J."/>
            <person name="Ruckert C."/>
        </authorList>
    </citation>
    <scope>NUCLEOTIDE SEQUENCE</scope>
    <source>
        <strain evidence="2">CGMCC 1.15095</strain>
    </source>
</reference>
<dbReference type="PANTHER" id="PTHR12110">
    <property type="entry name" value="HYDROXYPYRUVATE ISOMERASE"/>
    <property type="match status" value="1"/>
</dbReference>
<dbReference type="SUPFAM" id="SSF51658">
    <property type="entry name" value="Xylose isomerase-like"/>
    <property type="match status" value="1"/>
</dbReference>
<dbReference type="InterPro" id="IPR036237">
    <property type="entry name" value="Xyl_isomerase-like_sf"/>
</dbReference>
<accession>A0A916X4E5</accession>
<dbReference type="Gene3D" id="3.20.20.150">
    <property type="entry name" value="Divalent-metal-dependent TIM barrel enzymes"/>
    <property type="match status" value="1"/>
</dbReference>
<proteinExistence type="predicted"/>
<dbReference type="Proteomes" id="UP000608154">
    <property type="component" value="Unassembled WGS sequence"/>
</dbReference>
<gene>
    <name evidence="2" type="ORF">GCM10011494_08830</name>
</gene>
<reference evidence="2" key="2">
    <citation type="submission" date="2020-09" db="EMBL/GenBank/DDBJ databases">
        <authorList>
            <person name="Sun Q."/>
            <person name="Zhou Y."/>
        </authorList>
    </citation>
    <scope>NUCLEOTIDE SEQUENCE</scope>
    <source>
        <strain evidence="2">CGMCC 1.15095</strain>
    </source>
</reference>
<dbReference type="AlphaFoldDB" id="A0A916X4E5"/>
<protein>
    <recommendedName>
        <fullName evidence="1">Xylose isomerase-like TIM barrel domain-containing protein</fullName>
    </recommendedName>
</protein>
<dbReference type="Pfam" id="PF01261">
    <property type="entry name" value="AP_endonuc_2"/>
    <property type="match status" value="1"/>
</dbReference>
<keyword evidence="3" id="KW-1185">Reference proteome</keyword>
<dbReference type="RefSeq" id="WP_188768795.1">
    <property type="nucleotide sequence ID" value="NZ_BMHK01000004.1"/>
</dbReference>
<evidence type="ECO:0000313" key="2">
    <source>
        <dbReference type="EMBL" id="GGB92684.1"/>
    </source>
</evidence>
<dbReference type="InterPro" id="IPR050312">
    <property type="entry name" value="IolE/XylAMocC-like"/>
</dbReference>
<sequence>MHPRVCLHQVGFLSEPTTAFVAFCREIGVRHMTLANPHMLGPDALAETDAALAPGGTNATNITQPFARYPDLERDEGGAAAHLNEAIEAAARLGAPNLYIVTGARGSLDWEQAAARLAELIAPCRDLAAARGVTLMVETANLLNADIHIAHTLDDTIRAAEIAGIGVTIDLGACWFEGGLKAKFARAMPLTSLVQISDYVLGDRSTPCRAVPGDGVIPLERRIGELLDLGYAGVFDIELTGPRIEAEGHRKAFTRAAENLSELLTRLGA</sequence>
<dbReference type="InterPro" id="IPR013022">
    <property type="entry name" value="Xyl_isomerase-like_TIM-brl"/>
</dbReference>
<dbReference type="PANTHER" id="PTHR12110:SF53">
    <property type="entry name" value="BLR5974 PROTEIN"/>
    <property type="match status" value="1"/>
</dbReference>
<comment type="caution">
    <text evidence="2">The sequence shown here is derived from an EMBL/GenBank/DDBJ whole genome shotgun (WGS) entry which is preliminary data.</text>
</comment>
<feature type="domain" description="Xylose isomerase-like TIM barrel" evidence="1">
    <location>
        <begin position="22"/>
        <end position="248"/>
    </location>
</feature>
<evidence type="ECO:0000259" key="1">
    <source>
        <dbReference type="Pfam" id="PF01261"/>
    </source>
</evidence>
<name>A0A916X4E5_9SPHN</name>
<dbReference type="EMBL" id="BMHK01000004">
    <property type="protein sequence ID" value="GGB92684.1"/>
    <property type="molecule type" value="Genomic_DNA"/>
</dbReference>